<name>A0A6J6CGW5_9ZZZZ</name>
<accession>A0A6J6CGW5</accession>
<dbReference type="AlphaFoldDB" id="A0A6J6CGW5"/>
<dbReference type="EMBL" id="CAEZSV010000052">
    <property type="protein sequence ID" value="CAB4550415.1"/>
    <property type="molecule type" value="Genomic_DNA"/>
</dbReference>
<reference evidence="1" key="1">
    <citation type="submission" date="2020-05" db="EMBL/GenBank/DDBJ databases">
        <authorList>
            <person name="Chiriac C."/>
            <person name="Salcher M."/>
            <person name="Ghai R."/>
            <person name="Kavagutti S V."/>
        </authorList>
    </citation>
    <scope>NUCLEOTIDE SEQUENCE</scope>
</reference>
<sequence>MSVKSEPLNFFAASASSETSAGVSAIADTLEEKIATNEIRGSKKRRTLRMVFIRNADFLRQ</sequence>
<gene>
    <name evidence="1" type="ORF">UFOPK1506_00410</name>
</gene>
<organism evidence="1">
    <name type="scientific">freshwater metagenome</name>
    <dbReference type="NCBI Taxonomy" id="449393"/>
    <lineage>
        <taxon>unclassified sequences</taxon>
        <taxon>metagenomes</taxon>
        <taxon>ecological metagenomes</taxon>
    </lineage>
</organism>
<evidence type="ECO:0000313" key="1">
    <source>
        <dbReference type="EMBL" id="CAB4550415.1"/>
    </source>
</evidence>
<proteinExistence type="predicted"/>
<protein>
    <submittedName>
        <fullName evidence="1">Unannotated protein</fullName>
    </submittedName>
</protein>